<evidence type="ECO:0000313" key="1">
    <source>
        <dbReference type="EMBL" id="MBB4894582.1"/>
    </source>
</evidence>
<dbReference type="AlphaFoldDB" id="A0A7W7LQT0"/>
<proteinExistence type="predicted"/>
<dbReference type="Gene3D" id="3.30.565.10">
    <property type="entry name" value="Histidine kinase-like ATPase, C-terminal domain"/>
    <property type="match status" value="1"/>
</dbReference>
<dbReference type="PANTHER" id="PTHR35526:SF3">
    <property type="entry name" value="ANTI-SIGMA-F FACTOR RSBW"/>
    <property type="match status" value="1"/>
</dbReference>
<sequence>MSAPCGLVAAPVRACYRMSAPCAPGTARLAREFVTAGLVAVERRRAIETARICVSDAVATVVRRSRMPELAVEVTVYDERVVVAVCDDEPGRLPWPRQADGGEGGGSGLALVRRLADAAGVSWVWDGLELVGKQVWFELREPVRP</sequence>
<organism evidence="1 2">
    <name type="scientific">Streptomyces olivoverticillatus</name>
    <dbReference type="NCBI Taxonomy" id="66427"/>
    <lineage>
        <taxon>Bacteria</taxon>
        <taxon>Bacillati</taxon>
        <taxon>Actinomycetota</taxon>
        <taxon>Actinomycetes</taxon>
        <taxon>Kitasatosporales</taxon>
        <taxon>Streptomycetaceae</taxon>
        <taxon>Streptomyces</taxon>
    </lineage>
</organism>
<accession>A0A7W7LQT0</accession>
<evidence type="ECO:0000313" key="2">
    <source>
        <dbReference type="Proteomes" id="UP000556084"/>
    </source>
</evidence>
<reference evidence="1 2" key="1">
    <citation type="submission" date="2020-08" db="EMBL/GenBank/DDBJ databases">
        <title>Genomic Encyclopedia of Type Strains, Phase III (KMG-III): the genomes of soil and plant-associated and newly described type strains.</title>
        <authorList>
            <person name="Whitman W."/>
        </authorList>
    </citation>
    <scope>NUCLEOTIDE SEQUENCE [LARGE SCALE GENOMIC DNA]</scope>
    <source>
        <strain evidence="1 2">CECT 3266</strain>
    </source>
</reference>
<dbReference type="RefSeq" id="WP_184350365.1">
    <property type="nucleotide sequence ID" value="NZ_JACHJH010000005.1"/>
</dbReference>
<name>A0A7W7LQT0_9ACTN</name>
<dbReference type="InterPro" id="IPR050267">
    <property type="entry name" value="Anti-sigma-factor_SerPK"/>
</dbReference>
<keyword evidence="2" id="KW-1185">Reference proteome</keyword>
<comment type="caution">
    <text evidence="1">The sequence shown here is derived from an EMBL/GenBank/DDBJ whole genome shotgun (WGS) entry which is preliminary data.</text>
</comment>
<evidence type="ECO:0008006" key="3">
    <source>
        <dbReference type="Google" id="ProtNLM"/>
    </source>
</evidence>
<dbReference type="InterPro" id="IPR036890">
    <property type="entry name" value="HATPase_C_sf"/>
</dbReference>
<dbReference type="Proteomes" id="UP000556084">
    <property type="component" value="Unassembled WGS sequence"/>
</dbReference>
<dbReference type="EMBL" id="JACHJH010000005">
    <property type="protein sequence ID" value="MBB4894582.1"/>
    <property type="molecule type" value="Genomic_DNA"/>
</dbReference>
<protein>
    <recommendedName>
        <fullName evidence="3">Regulatory protein</fullName>
    </recommendedName>
</protein>
<gene>
    <name evidence="1" type="ORF">FHS39_003640</name>
</gene>
<dbReference type="SUPFAM" id="SSF55874">
    <property type="entry name" value="ATPase domain of HSP90 chaperone/DNA topoisomerase II/histidine kinase"/>
    <property type="match status" value="1"/>
</dbReference>
<dbReference type="PANTHER" id="PTHR35526">
    <property type="entry name" value="ANTI-SIGMA-F FACTOR RSBW-RELATED"/>
    <property type="match status" value="1"/>
</dbReference>